<name>A0A448WGF0_9PLAT</name>
<proteinExistence type="predicted"/>
<evidence type="ECO:0000313" key="2">
    <source>
        <dbReference type="Proteomes" id="UP000784294"/>
    </source>
</evidence>
<protein>
    <submittedName>
        <fullName evidence="1">Uncharacterized protein</fullName>
    </submittedName>
</protein>
<dbReference type="EMBL" id="CAAALY010010569">
    <property type="protein sequence ID" value="VEL11004.1"/>
    <property type="molecule type" value="Genomic_DNA"/>
</dbReference>
<keyword evidence="2" id="KW-1185">Reference proteome</keyword>
<organism evidence="1 2">
    <name type="scientific">Protopolystoma xenopodis</name>
    <dbReference type="NCBI Taxonomy" id="117903"/>
    <lineage>
        <taxon>Eukaryota</taxon>
        <taxon>Metazoa</taxon>
        <taxon>Spiralia</taxon>
        <taxon>Lophotrochozoa</taxon>
        <taxon>Platyhelminthes</taxon>
        <taxon>Monogenea</taxon>
        <taxon>Polyopisthocotylea</taxon>
        <taxon>Polystomatidea</taxon>
        <taxon>Polystomatidae</taxon>
        <taxon>Protopolystoma</taxon>
    </lineage>
</organism>
<comment type="caution">
    <text evidence="1">The sequence shown here is derived from an EMBL/GenBank/DDBJ whole genome shotgun (WGS) entry which is preliminary data.</text>
</comment>
<evidence type="ECO:0000313" key="1">
    <source>
        <dbReference type="EMBL" id="VEL11004.1"/>
    </source>
</evidence>
<reference evidence="1" key="1">
    <citation type="submission" date="2018-11" db="EMBL/GenBank/DDBJ databases">
        <authorList>
            <consortium name="Pathogen Informatics"/>
        </authorList>
    </citation>
    <scope>NUCLEOTIDE SEQUENCE</scope>
</reference>
<dbReference type="Proteomes" id="UP000784294">
    <property type="component" value="Unassembled WGS sequence"/>
</dbReference>
<accession>A0A448WGF0</accession>
<sequence length="152" mass="17153">MALLTDVTGETFGNFSSRWSNAGNHEYYGRGHRTLYIPQGRTNTKCWSFCKYEDQDSLASVLATVFFRHAEVIWTFFSQPAHERILSDDEDLETEGKAESRKISRLQSAAKGTSSLMTFFNPTASSDKMLSADRPVNPFRKAAHLFSISDLV</sequence>
<dbReference type="AlphaFoldDB" id="A0A448WGF0"/>
<gene>
    <name evidence="1" type="ORF">PXEA_LOCUS4444</name>
</gene>